<evidence type="ECO:0000313" key="1">
    <source>
        <dbReference type="EMBL" id="MBM9467274.1"/>
    </source>
</evidence>
<dbReference type="Proteomes" id="UP000663792">
    <property type="component" value="Unassembled WGS sequence"/>
</dbReference>
<sequence length="64" mass="6632">MADVLHTDDPTAEVVMPDGRVIRNLTAEEYQASLAEAAAADDGSHPHGPPPDVIAAALARLGED</sequence>
<dbReference type="AlphaFoldDB" id="A0A939C1L3"/>
<proteinExistence type="predicted"/>
<protein>
    <submittedName>
        <fullName evidence="1">Uncharacterized protein</fullName>
    </submittedName>
</protein>
<comment type="caution">
    <text evidence="1">The sequence shown here is derived from an EMBL/GenBank/DDBJ whole genome shotgun (WGS) entry which is preliminary data.</text>
</comment>
<dbReference type="RefSeq" id="WP_205260230.1">
    <property type="nucleotide sequence ID" value="NZ_JAERWK010000010.1"/>
</dbReference>
<organism evidence="1 2">
    <name type="scientific">Nakamurella leprariae</name>
    <dbReference type="NCBI Taxonomy" id="2803911"/>
    <lineage>
        <taxon>Bacteria</taxon>
        <taxon>Bacillati</taxon>
        <taxon>Actinomycetota</taxon>
        <taxon>Actinomycetes</taxon>
        <taxon>Nakamurellales</taxon>
        <taxon>Nakamurellaceae</taxon>
        <taxon>Nakamurella</taxon>
    </lineage>
</organism>
<accession>A0A939C1L3</accession>
<dbReference type="EMBL" id="JAERWK010000010">
    <property type="protein sequence ID" value="MBM9467274.1"/>
    <property type="molecule type" value="Genomic_DNA"/>
</dbReference>
<evidence type="ECO:0000313" key="2">
    <source>
        <dbReference type="Proteomes" id="UP000663792"/>
    </source>
</evidence>
<reference evidence="1" key="1">
    <citation type="submission" date="2021-01" db="EMBL/GenBank/DDBJ databases">
        <title>YIM 132084 draft genome.</title>
        <authorList>
            <person name="An D."/>
        </authorList>
    </citation>
    <scope>NUCLEOTIDE SEQUENCE</scope>
    <source>
        <strain evidence="1">YIM 132084</strain>
    </source>
</reference>
<gene>
    <name evidence="1" type="ORF">JL106_08280</name>
</gene>
<keyword evidence="2" id="KW-1185">Reference proteome</keyword>
<name>A0A939C1L3_9ACTN</name>